<feature type="non-terminal residue" evidence="1">
    <location>
        <position position="630"/>
    </location>
</feature>
<proteinExistence type="predicted"/>
<evidence type="ECO:0000313" key="1">
    <source>
        <dbReference type="EMBL" id="CAG8624008.1"/>
    </source>
</evidence>
<name>A0ACA9MZP2_9GLOM</name>
<dbReference type="EMBL" id="CAJVPT010017137">
    <property type="protein sequence ID" value="CAG8624008.1"/>
    <property type="molecule type" value="Genomic_DNA"/>
</dbReference>
<dbReference type="Proteomes" id="UP000789525">
    <property type="component" value="Unassembled WGS sequence"/>
</dbReference>
<keyword evidence="2" id="KW-1185">Reference proteome</keyword>
<gene>
    <name evidence="1" type="ORF">ACOLOM_LOCUS7422</name>
</gene>
<evidence type="ECO:0000313" key="2">
    <source>
        <dbReference type="Proteomes" id="UP000789525"/>
    </source>
</evidence>
<organism evidence="1 2">
    <name type="scientific">Acaulospora colombiana</name>
    <dbReference type="NCBI Taxonomy" id="27376"/>
    <lineage>
        <taxon>Eukaryota</taxon>
        <taxon>Fungi</taxon>
        <taxon>Fungi incertae sedis</taxon>
        <taxon>Mucoromycota</taxon>
        <taxon>Glomeromycotina</taxon>
        <taxon>Glomeromycetes</taxon>
        <taxon>Diversisporales</taxon>
        <taxon>Acaulosporaceae</taxon>
        <taxon>Acaulospora</taxon>
    </lineage>
</organism>
<sequence length="630" mass="68947">MANPVRSGDVWVAGRAAEQDLVRLCDLSPSEPNVVLLLGRVYRLQGKTTLANQVLAVARDLDPRNAPKIAKLVEETMSSRSRATGAGGRSLIVRAPKHERLKCIYKSTIVFVCIKECNYILQIMVRKDPTAATSQLFEPFVVPRLNLPGPQSAKATLREAAVAYQRPSKLTTLYNFISNFPGFQAHPSSSFNTSYSPESRFLDSPSQCISTAMFHSLDTTTWLSAVSRRKLQSVGSPDRERPRDADKLLRKVLLRNSLSRVDLALAEAQSLPALSPPSSPTLPSPQQRPCLSQSDPEPSATSSKADEDDFVFPDATSITSSRAYSQADADAEAKWLDSLLDDLSDDDEYENEAEQGPANSSQTFEDEDDEELYLDPESLPWLHSTDAEEPISAPPPIPANDSTVLDHLEPFYHPLPEDDDDLSTVPTMDDDVEGESEADSVEWLATPGHRSLTSMLGHSSNLHHLVASGTQHEDSPLSPITPSSQRAAVIVLNNNGNGPSMLTRLLLKIATQQENPGRTSLSASLSLDSTGNQHFRISPPILIHGLHFTSTQLSEFMPFRFLGLNFSIPTSPPPYGMHPNLNSPCWACHIHPTLSSPIVPYPPSRYLLSRAKPTPPSKIPGPLHPSKISI</sequence>
<reference evidence="1" key="1">
    <citation type="submission" date="2021-06" db="EMBL/GenBank/DDBJ databases">
        <authorList>
            <person name="Kallberg Y."/>
            <person name="Tangrot J."/>
            <person name="Rosling A."/>
        </authorList>
    </citation>
    <scope>NUCLEOTIDE SEQUENCE</scope>
    <source>
        <strain evidence="1">CL356</strain>
    </source>
</reference>
<comment type="caution">
    <text evidence="1">The sequence shown here is derived from an EMBL/GenBank/DDBJ whole genome shotgun (WGS) entry which is preliminary data.</text>
</comment>
<protein>
    <submittedName>
        <fullName evidence="1">12010_t:CDS:1</fullName>
    </submittedName>
</protein>
<accession>A0ACA9MZP2</accession>